<evidence type="ECO:0000313" key="1">
    <source>
        <dbReference type="EMBL" id="MBP2017431.1"/>
    </source>
</evidence>
<gene>
    <name evidence="1" type="ORF">J2Z79_000814</name>
</gene>
<sequence>MTRLSSPRDESRCSRGTTLIGLTQQALLFRL</sequence>
<dbReference type="Proteomes" id="UP001519289">
    <property type="component" value="Unassembled WGS sequence"/>
</dbReference>
<accession>A0ABS4JRB1</accession>
<name>A0ABS4JRB1_9FIRM</name>
<reference evidence="1 2" key="1">
    <citation type="submission" date="2021-03" db="EMBL/GenBank/DDBJ databases">
        <title>Genomic Encyclopedia of Type Strains, Phase IV (KMG-IV): sequencing the most valuable type-strain genomes for metagenomic binning, comparative biology and taxonomic classification.</title>
        <authorList>
            <person name="Goeker M."/>
        </authorList>
    </citation>
    <scope>NUCLEOTIDE SEQUENCE [LARGE SCALE GENOMIC DNA]</scope>
    <source>
        <strain evidence="1 2">DSM 27138</strain>
    </source>
</reference>
<evidence type="ECO:0000313" key="2">
    <source>
        <dbReference type="Proteomes" id="UP001519289"/>
    </source>
</evidence>
<keyword evidence="2" id="KW-1185">Reference proteome</keyword>
<organism evidence="1 2">
    <name type="scientific">Symbiobacterium terraclitae</name>
    <dbReference type="NCBI Taxonomy" id="557451"/>
    <lineage>
        <taxon>Bacteria</taxon>
        <taxon>Bacillati</taxon>
        <taxon>Bacillota</taxon>
        <taxon>Clostridia</taxon>
        <taxon>Eubacteriales</taxon>
        <taxon>Symbiobacteriaceae</taxon>
        <taxon>Symbiobacterium</taxon>
    </lineage>
</organism>
<protein>
    <submittedName>
        <fullName evidence="1">Uncharacterized protein</fullName>
    </submittedName>
</protein>
<proteinExistence type="predicted"/>
<dbReference type="EMBL" id="JAGGLG010000004">
    <property type="protein sequence ID" value="MBP2017431.1"/>
    <property type="molecule type" value="Genomic_DNA"/>
</dbReference>
<comment type="caution">
    <text evidence="1">The sequence shown here is derived from an EMBL/GenBank/DDBJ whole genome shotgun (WGS) entry which is preliminary data.</text>
</comment>